<dbReference type="KEGG" id="nag:AArcMg_0553"/>
<dbReference type="KEGG" id="nan:AArc1_0566"/>
<dbReference type="OrthoDB" id="206286at2157"/>
<evidence type="ECO:0000313" key="5">
    <source>
        <dbReference type="Proteomes" id="UP000258613"/>
    </source>
</evidence>
<feature type="transmembrane region" description="Helical" evidence="2">
    <location>
        <begin position="59"/>
        <end position="77"/>
    </location>
</feature>
<reference evidence="6" key="1">
    <citation type="submission" date="2017-10" db="EMBL/GenBank/DDBJ databases">
        <title>Phenotypic and genomic properties of facultatively anaerobic sulfur-reducing natronoarchaea from hypersaline soda lakes.</title>
        <authorList>
            <person name="Sorokin D.Y."/>
            <person name="Kublanov I.V."/>
            <person name="Roman P."/>
            <person name="Sinninghe Damste J.S."/>
            <person name="Golyshin P.N."/>
            <person name="Rojo D."/>
            <person name="Ciordia S."/>
            <person name="Mena Md.C."/>
            <person name="Ferrer M."/>
            <person name="Messina E."/>
            <person name="Smedile F."/>
            <person name="La Spada G."/>
            <person name="La Cono V."/>
            <person name="Yakimov M.M."/>
        </authorList>
    </citation>
    <scope>NUCLEOTIDE SEQUENCE [LARGE SCALE GENOMIC DNA]</scope>
    <source>
        <strain evidence="6">AArc1</strain>
    </source>
</reference>
<proteinExistence type="predicted"/>
<dbReference type="RefSeq" id="WP_117363093.1">
    <property type="nucleotide sequence ID" value="NZ_CP024047.1"/>
</dbReference>
<keyword evidence="2" id="KW-0472">Membrane</keyword>
<feature type="compositionally biased region" description="Acidic residues" evidence="1">
    <location>
        <begin position="16"/>
        <end position="26"/>
    </location>
</feature>
<keyword evidence="5" id="KW-1185">Reference proteome</keyword>
<accession>A0A346PM31</accession>
<evidence type="ECO:0000256" key="2">
    <source>
        <dbReference type="SAM" id="Phobius"/>
    </source>
</evidence>
<keyword evidence="2" id="KW-1133">Transmembrane helix</keyword>
<evidence type="ECO:0000256" key="1">
    <source>
        <dbReference type="SAM" id="MobiDB-lite"/>
    </source>
</evidence>
<gene>
    <name evidence="3" type="ORF">AArc1_0566</name>
    <name evidence="4" type="ORF">AArcMg_0553</name>
</gene>
<dbReference type="GeneID" id="37641034"/>
<dbReference type="AlphaFoldDB" id="A0A346PBL5"/>
<evidence type="ECO:0000313" key="6">
    <source>
        <dbReference type="Proteomes" id="UP000258707"/>
    </source>
</evidence>
<reference evidence="5" key="2">
    <citation type="submission" date="2018-02" db="EMBL/GenBank/DDBJ databases">
        <title>Phenotypic and genomic properties of facultatively anaerobic sulfur-reducing natronoarchaea from hypersaline soda lakes.</title>
        <authorList>
            <person name="Sorokin D.Y."/>
            <person name="Kublanov I.V."/>
            <person name="Roman P."/>
            <person name="Sinninghe Damste J.S."/>
            <person name="Golyshin P.N."/>
            <person name="Rojo D."/>
            <person name="Ciordia S."/>
            <person name="Mena M.D.C."/>
            <person name="Ferrer M."/>
            <person name="Messina E."/>
            <person name="Smedile F."/>
            <person name="La Spada G."/>
            <person name="La Cono V."/>
            <person name="Yakimov M.M."/>
        </authorList>
    </citation>
    <scope>NUCLEOTIDE SEQUENCE [LARGE SCALE GENOMIC DNA]</scope>
    <source>
        <strain evidence="5">AArc-Mg</strain>
    </source>
</reference>
<dbReference type="EMBL" id="CP027033">
    <property type="protein sequence ID" value="AXR80576.1"/>
    <property type="molecule type" value="Genomic_DNA"/>
</dbReference>
<sequence length="86" mass="9365">MARPLEMLFHALLFDGENESVDDEPNESPKSTADPTAEETVVGDTADEKAAGSSRRTKFLQGAVGFVVMFVVLYLTLRKLTGEDSD</sequence>
<accession>A0A346PBL5</accession>
<name>A0A346PBL5_9EURY</name>
<feature type="region of interest" description="Disordered" evidence="1">
    <location>
        <begin position="16"/>
        <end position="54"/>
    </location>
</feature>
<dbReference type="Proteomes" id="UP000258613">
    <property type="component" value="Chromosome"/>
</dbReference>
<evidence type="ECO:0000313" key="3">
    <source>
        <dbReference type="EMBL" id="AXR76910.1"/>
    </source>
</evidence>
<keyword evidence="2" id="KW-0812">Transmembrane</keyword>
<dbReference type="EMBL" id="CP024047">
    <property type="protein sequence ID" value="AXR76910.1"/>
    <property type="molecule type" value="Genomic_DNA"/>
</dbReference>
<organism evidence="3 6">
    <name type="scientific">Natrarchaeobaculum sulfurireducens</name>
    <dbReference type="NCBI Taxonomy" id="2044521"/>
    <lineage>
        <taxon>Archaea</taxon>
        <taxon>Methanobacteriati</taxon>
        <taxon>Methanobacteriota</taxon>
        <taxon>Stenosarchaea group</taxon>
        <taxon>Halobacteria</taxon>
        <taxon>Halobacteriales</taxon>
        <taxon>Natrialbaceae</taxon>
        <taxon>Natrarchaeobaculum</taxon>
    </lineage>
</organism>
<reference evidence="3" key="3">
    <citation type="journal article" date="2019" name="Int. J. Syst. Evol. Microbiol.">
        <title>Natronolimnobius sulfurireducens sp. nov. and Halalkaliarchaeum desulfuricum gen. nov., sp. nov., the first sulfur-respiring alkaliphilic haloarchaea from hypersaline alkaline lakes.</title>
        <authorList>
            <person name="Sorokin D.Y."/>
            <person name="Yakimov M."/>
            <person name="Messina E."/>
            <person name="Merkel A.Y."/>
            <person name="Bale N.J."/>
            <person name="Sinninghe Damste J.S."/>
        </authorList>
    </citation>
    <scope>NUCLEOTIDE SEQUENCE</scope>
    <source>
        <strain evidence="4">AArc-Mg</strain>
        <strain evidence="3">AArc1</strain>
    </source>
</reference>
<dbReference type="Proteomes" id="UP000258707">
    <property type="component" value="Chromosome"/>
</dbReference>
<evidence type="ECO:0000313" key="4">
    <source>
        <dbReference type="EMBL" id="AXR80576.1"/>
    </source>
</evidence>
<protein>
    <submittedName>
        <fullName evidence="3">Uncharacterized protein</fullName>
    </submittedName>
</protein>